<dbReference type="AlphaFoldDB" id="M2B237"/>
<evidence type="ECO:0000313" key="4">
    <source>
        <dbReference type="EMBL" id="EMB18957.1"/>
    </source>
</evidence>
<evidence type="ECO:0000256" key="3">
    <source>
        <dbReference type="ARBA" id="ARBA00023237"/>
    </source>
</evidence>
<name>M2B237_9BACT</name>
<keyword evidence="5" id="KW-1185">Reference proteome</keyword>
<dbReference type="Proteomes" id="UP000011529">
    <property type="component" value="Unassembled WGS sequence"/>
</dbReference>
<dbReference type="RefSeq" id="WP_008653171.1">
    <property type="nucleotide sequence ID" value="NZ_ANMO01000015.1"/>
</dbReference>
<gene>
    <name evidence="4" type="ORF">RE6C_00297</name>
</gene>
<dbReference type="SUPFAM" id="SSF56935">
    <property type="entry name" value="Porins"/>
    <property type="match status" value="1"/>
</dbReference>
<evidence type="ECO:0008006" key="6">
    <source>
        <dbReference type="Google" id="ProtNLM"/>
    </source>
</evidence>
<comment type="subcellular location">
    <subcellularLocation>
        <location evidence="1">Cell outer membrane</location>
    </subcellularLocation>
</comment>
<reference evidence="4" key="1">
    <citation type="submission" date="2012-11" db="EMBL/GenBank/DDBJ databases">
        <title>Permanent draft genomes of Rhodopirellula europaea strain SH398 and 6C.</title>
        <authorList>
            <person name="Richter M."/>
            <person name="Richter-Heitmann T."/>
            <person name="Frank C."/>
            <person name="Harder J."/>
            <person name="Glockner F.O."/>
        </authorList>
    </citation>
    <scope>NUCLEOTIDE SEQUENCE</scope>
    <source>
        <strain evidence="4">6C</strain>
    </source>
</reference>
<accession>M2B237</accession>
<dbReference type="InterPro" id="IPR036942">
    <property type="entry name" value="Beta-barrel_TonB_sf"/>
</dbReference>
<keyword evidence="2" id="KW-0472">Membrane</keyword>
<organism evidence="4 5">
    <name type="scientific">Rhodopirellula europaea 6C</name>
    <dbReference type="NCBI Taxonomy" id="1263867"/>
    <lineage>
        <taxon>Bacteria</taxon>
        <taxon>Pseudomonadati</taxon>
        <taxon>Planctomycetota</taxon>
        <taxon>Planctomycetia</taxon>
        <taxon>Pirellulales</taxon>
        <taxon>Pirellulaceae</taxon>
        <taxon>Rhodopirellula</taxon>
    </lineage>
</organism>
<dbReference type="EMBL" id="ANMO01000015">
    <property type="protein sequence ID" value="EMB18957.1"/>
    <property type="molecule type" value="Genomic_DNA"/>
</dbReference>
<keyword evidence="3" id="KW-0998">Cell outer membrane</keyword>
<reference evidence="4" key="2">
    <citation type="journal article" date="2013" name="Mar. Genomics">
        <title>Expression of sulfatases in Rhodopirellula baltica and the diversity of sulfatases in the genus Rhodopirellula.</title>
        <authorList>
            <person name="Wegner C.E."/>
            <person name="Richter-Heitmann T."/>
            <person name="Klindworth A."/>
            <person name="Klockow C."/>
            <person name="Richter M."/>
            <person name="Achstetter T."/>
            <person name="Glockner F.O."/>
            <person name="Harder J."/>
        </authorList>
    </citation>
    <scope>NUCLEOTIDE SEQUENCE [LARGE SCALE GENOMIC DNA]</scope>
    <source>
        <strain evidence="4">6C</strain>
    </source>
</reference>
<comment type="caution">
    <text evidence="4">The sequence shown here is derived from an EMBL/GenBank/DDBJ whole genome shotgun (WGS) entry which is preliminary data.</text>
</comment>
<dbReference type="PATRIC" id="fig|1263867.3.peg.322"/>
<dbReference type="GO" id="GO:0009279">
    <property type="term" value="C:cell outer membrane"/>
    <property type="evidence" value="ECO:0007669"/>
    <property type="project" value="UniProtKB-SubCell"/>
</dbReference>
<evidence type="ECO:0000313" key="5">
    <source>
        <dbReference type="Proteomes" id="UP000011529"/>
    </source>
</evidence>
<sequence>MTLLRSKFYRIVDNQDRVATTLQEVETPGFTTYDIRTYRRLVSLLVTSGFENVTDKFYREHIDYRSGLGVYRPGFGFYAGAELTY</sequence>
<dbReference type="Gene3D" id="2.40.170.20">
    <property type="entry name" value="TonB-dependent receptor, beta-barrel domain"/>
    <property type="match status" value="1"/>
</dbReference>
<protein>
    <recommendedName>
        <fullName evidence="6">TonB-dependent receptor</fullName>
    </recommendedName>
</protein>
<evidence type="ECO:0000256" key="1">
    <source>
        <dbReference type="ARBA" id="ARBA00004442"/>
    </source>
</evidence>
<proteinExistence type="predicted"/>
<evidence type="ECO:0000256" key="2">
    <source>
        <dbReference type="ARBA" id="ARBA00023136"/>
    </source>
</evidence>